<feature type="active site" description="S-methylcysteine intermediate" evidence="14">
    <location>
        <position position="356"/>
    </location>
</feature>
<feature type="binding site" evidence="14">
    <location>
        <begin position="237"/>
        <end position="239"/>
    </location>
    <ligand>
        <name>S-adenosyl-L-methionine</name>
        <dbReference type="ChEBI" id="CHEBI:59789"/>
    </ligand>
</feature>
<feature type="binding site" evidence="14">
    <location>
        <begin position="182"/>
        <end position="183"/>
    </location>
    <ligand>
        <name>S-adenosyl-L-methionine</name>
        <dbReference type="ChEBI" id="CHEBI:59789"/>
    </ligand>
</feature>
<dbReference type="InterPro" id="IPR040072">
    <property type="entry name" value="Methyltransferase_A"/>
</dbReference>
<dbReference type="GO" id="GO:0005737">
    <property type="term" value="C:cytoplasm"/>
    <property type="evidence" value="ECO:0007669"/>
    <property type="project" value="UniProtKB-SubCell"/>
</dbReference>
<dbReference type="EMBL" id="FTMA01000006">
    <property type="protein sequence ID" value="SIR08793.1"/>
    <property type="molecule type" value="Genomic_DNA"/>
</dbReference>
<keyword evidence="13 14" id="KW-1015">Disulfide bond</keyword>
<dbReference type="AlphaFoldDB" id="A0A1N6Y2N2"/>
<dbReference type="SFLD" id="SFLDG01062">
    <property type="entry name" value="methyltransferase_(Class_A)"/>
    <property type="match status" value="1"/>
</dbReference>
<dbReference type="GO" id="GO:0019843">
    <property type="term" value="F:rRNA binding"/>
    <property type="evidence" value="ECO:0007669"/>
    <property type="project" value="UniProtKB-UniRule"/>
</dbReference>
<dbReference type="EC" id="2.1.1.192" evidence="14"/>
<dbReference type="GO" id="GO:0030488">
    <property type="term" value="P:tRNA methylation"/>
    <property type="evidence" value="ECO:0007669"/>
    <property type="project" value="UniProtKB-UniRule"/>
</dbReference>
<evidence type="ECO:0000256" key="4">
    <source>
        <dbReference type="ARBA" id="ARBA00022490"/>
    </source>
</evidence>
<keyword evidence="7 14" id="KW-0808">Transferase</keyword>
<dbReference type="PROSITE" id="PS51918">
    <property type="entry name" value="RADICAL_SAM"/>
    <property type="match status" value="1"/>
</dbReference>
<evidence type="ECO:0000256" key="11">
    <source>
        <dbReference type="ARBA" id="ARBA00023004"/>
    </source>
</evidence>
<feature type="binding site" evidence="14">
    <location>
        <position position="135"/>
    </location>
    <ligand>
        <name>[4Fe-4S] cluster</name>
        <dbReference type="ChEBI" id="CHEBI:49883"/>
        <note>4Fe-4S-S-AdoMet</note>
    </ligand>
</feature>
<evidence type="ECO:0000256" key="10">
    <source>
        <dbReference type="ARBA" id="ARBA00022723"/>
    </source>
</evidence>
<keyword evidence="4 14" id="KW-0963">Cytoplasm</keyword>
<dbReference type="SFLD" id="SFLDF00275">
    <property type="entry name" value="adenosine_C2_methyltransferase"/>
    <property type="match status" value="1"/>
</dbReference>
<keyword evidence="5 14" id="KW-0698">rRNA processing</keyword>
<comment type="catalytic activity">
    <reaction evidence="14">
        <text>adenosine(2503) in 23S rRNA + 2 reduced [2Fe-2S]-[ferredoxin] + 2 S-adenosyl-L-methionine = 2-methyladenosine(2503) in 23S rRNA + 5'-deoxyadenosine + L-methionine + 2 oxidized [2Fe-2S]-[ferredoxin] + S-adenosyl-L-homocysteine</text>
        <dbReference type="Rhea" id="RHEA:42916"/>
        <dbReference type="Rhea" id="RHEA-COMP:10000"/>
        <dbReference type="Rhea" id="RHEA-COMP:10001"/>
        <dbReference type="Rhea" id="RHEA-COMP:10152"/>
        <dbReference type="Rhea" id="RHEA-COMP:10282"/>
        <dbReference type="ChEBI" id="CHEBI:17319"/>
        <dbReference type="ChEBI" id="CHEBI:33737"/>
        <dbReference type="ChEBI" id="CHEBI:33738"/>
        <dbReference type="ChEBI" id="CHEBI:57844"/>
        <dbReference type="ChEBI" id="CHEBI:57856"/>
        <dbReference type="ChEBI" id="CHEBI:59789"/>
        <dbReference type="ChEBI" id="CHEBI:74411"/>
        <dbReference type="ChEBI" id="CHEBI:74497"/>
        <dbReference type="EC" id="2.1.1.192"/>
    </reaction>
</comment>
<gene>
    <name evidence="14" type="primary">rlmN</name>
    <name evidence="16" type="ORF">SAMN05421797_10647</name>
</gene>
<dbReference type="InterPro" id="IPR058240">
    <property type="entry name" value="rSAM_sf"/>
</dbReference>
<keyword evidence="9 14" id="KW-0819">tRNA processing</keyword>
<evidence type="ECO:0000259" key="15">
    <source>
        <dbReference type="PROSITE" id="PS51918"/>
    </source>
</evidence>
<dbReference type="InterPro" id="IPR004383">
    <property type="entry name" value="rRNA_lsu_MTrfase_RlmN/Cfr"/>
</dbReference>
<evidence type="ECO:0000256" key="7">
    <source>
        <dbReference type="ARBA" id="ARBA00022679"/>
    </source>
</evidence>
<reference evidence="17" key="1">
    <citation type="submission" date="2017-01" db="EMBL/GenBank/DDBJ databases">
        <authorList>
            <person name="Varghese N."/>
            <person name="Submissions S."/>
        </authorList>
    </citation>
    <scope>NUCLEOTIDE SEQUENCE [LARGE SCALE GENOMIC DNA]</scope>
    <source>
        <strain evidence="17">DSM 15366</strain>
    </source>
</reference>
<dbReference type="HAMAP" id="MF_01849">
    <property type="entry name" value="RNA_methyltr_RlmN"/>
    <property type="match status" value="1"/>
</dbReference>
<evidence type="ECO:0000313" key="17">
    <source>
        <dbReference type="Proteomes" id="UP000186953"/>
    </source>
</evidence>
<feature type="binding site" evidence="14">
    <location>
        <position position="131"/>
    </location>
    <ligand>
        <name>[4Fe-4S] cluster</name>
        <dbReference type="ChEBI" id="CHEBI:49883"/>
        <note>4Fe-4S-S-AdoMet</note>
    </ligand>
</feature>
<comment type="subcellular location">
    <subcellularLocation>
        <location evidence="1 14">Cytoplasm</location>
    </subcellularLocation>
</comment>
<feature type="domain" description="Radical SAM core" evidence="15">
    <location>
        <begin position="117"/>
        <end position="351"/>
    </location>
</feature>
<evidence type="ECO:0000256" key="13">
    <source>
        <dbReference type="ARBA" id="ARBA00023157"/>
    </source>
</evidence>
<dbReference type="GO" id="GO:0046872">
    <property type="term" value="F:metal ion binding"/>
    <property type="evidence" value="ECO:0007669"/>
    <property type="project" value="UniProtKB-KW"/>
</dbReference>
<organism evidence="16 17">
    <name type="scientific">Maribacter ulvicola</name>
    <dbReference type="NCBI Taxonomy" id="228959"/>
    <lineage>
        <taxon>Bacteria</taxon>
        <taxon>Pseudomonadati</taxon>
        <taxon>Bacteroidota</taxon>
        <taxon>Flavobacteriia</taxon>
        <taxon>Flavobacteriales</taxon>
        <taxon>Flavobacteriaceae</taxon>
        <taxon>Maribacter</taxon>
    </lineage>
</organism>
<dbReference type="Proteomes" id="UP000186953">
    <property type="component" value="Unassembled WGS sequence"/>
</dbReference>
<keyword evidence="8 14" id="KW-0949">S-adenosyl-L-methionine</keyword>
<dbReference type="Pfam" id="PF21016">
    <property type="entry name" value="RlmN_N"/>
    <property type="match status" value="1"/>
</dbReference>
<dbReference type="CDD" id="cd01335">
    <property type="entry name" value="Radical_SAM"/>
    <property type="match status" value="1"/>
</dbReference>
<dbReference type="GO" id="GO:0002935">
    <property type="term" value="F:tRNA (adenine(37)-C2)-methyltransferase activity"/>
    <property type="evidence" value="ECO:0007669"/>
    <property type="project" value="UniProtKB-UniRule"/>
</dbReference>
<evidence type="ECO:0000256" key="5">
    <source>
        <dbReference type="ARBA" id="ARBA00022552"/>
    </source>
</evidence>
<dbReference type="InterPro" id="IPR013785">
    <property type="entry name" value="Aldolase_TIM"/>
</dbReference>
<comment type="cofactor">
    <cofactor evidence="14">
        <name>[4Fe-4S] cluster</name>
        <dbReference type="ChEBI" id="CHEBI:49883"/>
    </cofactor>
    <text evidence="14">Binds 1 [4Fe-4S] cluster. The cluster is coordinated with 3 cysteines and an exchangeable S-adenosyl-L-methionine.</text>
</comment>
<dbReference type="SFLD" id="SFLDS00029">
    <property type="entry name" value="Radical_SAM"/>
    <property type="match status" value="1"/>
</dbReference>
<evidence type="ECO:0000256" key="14">
    <source>
        <dbReference type="HAMAP-Rule" id="MF_01849"/>
    </source>
</evidence>
<comment type="miscellaneous">
    <text evidence="14">Reaction proceeds by a ping-pong mechanism involving intermediate methylation of a conserved cysteine residue.</text>
</comment>
<dbReference type="FunFam" id="3.20.20.70:FF:000014">
    <property type="entry name" value="Probable dual-specificity RNA methyltransferase RlmN"/>
    <property type="match status" value="1"/>
</dbReference>
<keyword evidence="3 14" id="KW-0004">4Fe-4S</keyword>
<dbReference type="STRING" id="228959.SAMN05421797_10647"/>
<name>A0A1N6Y2N2_9FLAO</name>
<dbReference type="NCBIfam" id="TIGR00048">
    <property type="entry name" value="rRNA_mod_RlmN"/>
    <property type="match status" value="1"/>
</dbReference>
<proteinExistence type="inferred from homology"/>
<comment type="function">
    <text evidence="14">Specifically methylates position 2 of adenine 2503 in 23S rRNA and position 2 of adenine 37 in tRNAs.</text>
</comment>
<dbReference type="GO" id="GO:0070475">
    <property type="term" value="P:rRNA base methylation"/>
    <property type="evidence" value="ECO:0007669"/>
    <property type="project" value="UniProtKB-UniRule"/>
</dbReference>
<dbReference type="Gene3D" id="3.20.20.70">
    <property type="entry name" value="Aldolase class I"/>
    <property type="match status" value="1"/>
</dbReference>
<protein>
    <recommendedName>
        <fullName evidence="14">Probable dual-specificity RNA methyltransferase RlmN</fullName>
        <ecNumber evidence="14">2.1.1.192</ecNumber>
    </recommendedName>
    <alternativeName>
        <fullName evidence="14">23S rRNA (adenine(2503)-C(2))-methyltransferase</fullName>
    </alternativeName>
    <alternativeName>
        <fullName evidence="14">23S rRNA m2A2503 methyltransferase</fullName>
    </alternativeName>
    <alternativeName>
        <fullName evidence="14">Ribosomal RNA large subunit methyltransferase N</fullName>
    </alternativeName>
    <alternativeName>
        <fullName evidence="14">tRNA (adenine(37)-C(2))-methyltransferase</fullName>
    </alternativeName>
    <alternativeName>
        <fullName evidence="14">tRNA m2A37 methyltransferase</fullName>
    </alternativeName>
</protein>
<evidence type="ECO:0000256" key="6">
    <source>
        <dbReference type="ARBA" id="ARBA00022603"/>
    </source>
</evidence>
<evidence type="ECO:0000256" key="9">
    <source>
        <dbReference type="ARBA" id="ARBA00022694"/>
    </source>
</evidence>
<dbReference type="Gene3D" id="1.10.150.530">
    <property type="match status" value="1"/>
</dbReference>
<evidence type="ECO:0000256" key="2">
    <source>
        <dbReference type="ARBA" id="ARBA00007544"/>
    </source>
</evidence>
<dbReference type="GO" id="GO:0051539">
    <property type="term" value="F:4 iron, 4 sulfur cluster binding"/>
    <property type="evidence" value="ECO:0007669"/>
    <property type="project" value="UniProtKB-UniRule"/>
</dbReference>
<evidence type="ECO:0000313" key="16">
    <source>
        <dbReference type="EMBL" id="SIR08793.1"/>
    </source>
</evidence>
<keyword evidence="6 14" id="KW-0489">Methyltransferase</keyword>
<dbReference type="GO" id="GO:0070040">
    <property type="term" value="F:rRNA (adenine(2503)-C2-)-methyltransferase activity"/>
    <property type="evidence" value="ECO:0007669"/>
    <property type="project" value="UniProtKB-UniRule"/>
</dbReference>
<dbReference type="GO" id="GO:0000049">
    <property type="term" value="F:tRNA binding"/>
    <property type="evidence" value="ECO:0007669"/>
    <property type="project" value="UniProtKB-UniRule"/>
</dbReference>
<accession>A0A1N6Y2N2</accession>
<sequence>MEKAGFLSPVIPTFKKMEEIKKKDIRALTREQLREFFVSNGDKAFRGNQVYEWLWQKAAYSFDVMTNLSKETREMLEANFVINHIKVDQMQRSSDGTIKNAVRLHDDLIVESVLIPTKSRTTACVSSQVGCSLDCRFCATSRLKRMRNLNPDEIYDQVVAIDNESRLYFERPLSNIVFMGMGEPLMNYNNVLKAIDKITSPDGLGMSPKRITVSTSGVPKLIRKMADDEVKFKLAVSLHSAVDEIRTSIMPFNAKFTLSDLRESLQYWYEKTRSRITYEYVVWDGINDTQKDVDALVEFCRFAPSKVNLIEYNPIDDGEFKQASNAAIDRYVNSLEKNNIVVTVRRSRGKDIDAACGQLANKS</sequence>
<keyword evidence="17" id="KW-1185">Reference proteome</keyword>
<comment type="caution">
    <text evidence="14">Lacks conserved residue(s) required for the propagation of feature annotation.</text>
</comment>
<keyword evidence="11 14" id="KW-0408">Iron</keyword>
<dbReference type="PANTHER" id="PTHR30544">
    <property type="entry name" value="23S RRNA METHYLTRANSFERASE"/>
    <property type="match status" value="1"/>
</dbReference>
<evidence type="ECO:0000256" key="1">
    <source>
        <dbReference type="ARBA" id="ARBA00004496"/>
    </source>
</evidence>
<feature type="binding site" evidence="14">
    <location>
        <position position="138"/>
    </location>
    <ligand>
        <name>[4Fe-4S] cluster</name>
        <dbReference type="ChEBI" id="CHEBI:49883"/>
        <note>4Fe-4S-S-AdoMet</note>
    </ligand>
</feature>
<evidence type="ECO:0000256" key="8">
    <source>
        <dbReference type="ARBA" id="ARBA00022691"/>
    </source>
</evidence>
<evidence type="ECO:0000256" key="3">
    <source>
        <dbReference type="ARBA" id="ARBA00022485"/>
    </source>
</evidence>
<dbReference type="SUPFAM" id="SSF102114">
    <property type="entry name" value="Radical SAM enzymes"/>
    <property type="match status" value="1"/>
</dbReference>
<dbReference type="InterPro" id="IPR048641">
    <property type="entry name" value="RlmN_N"/>
</dbReference>
<dbReference type="InterPro" id="IPR007197">
    <property type="entry name" value="rSAM"/>
</dbReference>
<evidence type="ECO:0000256" key="12">
    <source>
        <dbReference type="ARBA" id="ARBA00023014"/>
    </source>
</evidence>
<feature type="binding site" evidence="14">
    <location>
        <position position="313"/>
    </location>
    <ligand>
        <name>S-adenosyl-L-methionine</name>
        <dbReference type="ChEBI" id="CHEBI:59789"/>
    </ligand>
</feature>
<comment type="similarity">
    <text evidence="2 14">Belongs to the radical SAM superfamily. RlmN family.</text>
</comment>
<feature type="binding site" evidence="14">
    <location>
        <position position="214"/>
    </location>
    <ligand>
        <name>S-adenosyl-L-methionine</name>
        <dbReference type="ChEBI" id="CHEBI:59789"/>
    </ligand>
</feature>
<keyword evidence="10 14" id="KW-0479">Metal-binding</keyword>
<keyword evidence="12 14" id="KW-0411">Iron-sulfur</keyword>
<dbReference type="PIRSF" id="PIRSF006004">
    <property type="entry name" value="CHP00048"/>
    <property type="match status" value="1"/>
</dbReference>
<dbReference type="Pfam" id="PF04055">
    <property type="entry name" value="Radical_SAM"/>
    <property type="match status" value="1"/>
</dbReference>
<dbReference type="PANTHER" id="PTHR30544:SF5">
    <property type="entry name" value="RADICAL SAM CORE DOMAIN-CONTAINING PROTEIN"/>
    <property type="match status" value="1"/>
</dbReference>
<feature type="active site" description="Proton acceptor" evidence="14">
    <location>
        <position position="111"/>
    </location>
</feature>
<dbReference type="InterPro" id="IPR027492">
    <property type="entry name" value="RNA_MTrfase_RlmN"/>
</dbReference>
<comment type="catalytic activity">
    <reaction evidence="14">
        <text>adenosine(37) in tRNA + 2 reduced [2Fe-2S]-[ferredoxin] + 2 S-adenosyl-L-methionine = 2-methyladenosine(37) in tRNA + 5'-deoxyadenosine + L-methionine + 2 oxidized [2Fe-2S]-[ferredoxin] + S-adenosyl-L-homocysteine</text>
        <dbReference type="Rhea" id="RHEA:43332"/>
        <dbReference type="Rhea" id="RHEA-COMP:10000"/>
        <dbReference type="Rhea" id="RHEA-COMP:10001"/>
        <dbReference type="Rhea" id="RHEA-COMP:10162"/>
        <dbReference type="Rhea" id="RHEA-COMP:10485"/>
        <dbReference type="ChEBI" id="CHEBI:17319"/>
        <dbReference type="ChEBI" id="CHEBI:33737"/>
        <dbReference type="ChEBI" id="CHEBI:33738"/>
        <dbReference type="ChEBI" id="CHEBI:57844"/>
        <dbReference type="ChEBI" id="CHEBI:57856"/>
        <dbReference type="ChEBI" id="CHEBI:59789"/>
        <dbReference type="ChEBI" id="CHEBI:74411"/>
        <dbReference type="ChEBI" id="CHEBI:74497"/>
        <dbReference type="EC" id="2.1.1.192"/>
    </reaction>
</comment>